<sequence>MARYVLAAVVLLSPILTAVTAAIYNDWKTIVSGYVSARFVGVVTAVSISSVELGIICLLGVLMWQLFTGRRRRLVRRYYSEDAQGFAKALEAVVFEINREIESYRECIAKKTTRRYDFDRWNQLVVICDLAINSNNLFNDDERVMKCLAKKEFSVLSALRDPVTAGYRRIQELLTSPANREYPCLHRAEEMALDVKSRHLEQFIAELAVL</sequence>
<protein>
    <recommendedName>
        <fullName evidence="3">DUF4760 domain-containing protein</fullName>
    </recommendedName>
</protein>
<keyword evidence="1" id="KW-0472">Membrane</keyword>
<keyword evidence="1" id="KW-1133">Transmembrane helix</keyword>
<proteinExistence type="predicted"/>
<organism evidence="2">
    <name type="scientific">marine sediment metagenome</name>
    <dbReference type="NCBI Taxonomy" id="412755"/>
    <lineage>
        <taxon>unclassified sequences</taxon>
        <taxon>metagenomes</taxon>
        <taxon>ecological metagenomes</taxon>
    </lineage>
</organism>
<dbReference type="EMBL" id="LAZR01068061">
    <property type="protein sequence ID" value="KKK50364.1"/>
    <property type="molecule type" value="Genomic_DNA"/>
</dbReference>
<keyword evidence="1" id="KW-0812">Transmembrane</keyword>
<evidence type="ECO:0000256" key="1">
    <source>
        <dbReference type="SAM" id="Phobius"/>
    </source>
</evidence>
<dbReference type="AlphaFoldDB" id="A0A0F8Y8F1"/>
<name>A0A0F8Y8F1_9ZZZZ</name>
<gene>
    <name evidence="2" type="ORF">LCGC14_3125770</name>
</gene>
<comment type="caution">
    <text evidence="2">The sequence shown here is derived from an EMBL/GenBank/DDBJ whole genome shotgun (WGS) entry which is preliminary data.</text>
</comment>
<feature type="transmembrane region" description="Helical" evidence="1">
    <location>
        <begin position="45"/>
        <end position="67"/>
    </location>
</feature>
<reference evidence="2" key="1">
    <citation type="journal article" date="2015" name="Nature">
        <title>Complex archaea that bridge the gap between prokaryotes and eukaryotes.</title>
        <authorList>
            <person name="Spang A."/>
            <person name="Saw J.H."/>
            <person name="Jorgensen S.L."/>
            <person name="Zaremba-Niedzwiedzka K."/>
            <person name="Martijn J."/>
            <person name="Lind A.E."/>
            <person name="van Eijk R."/>
            <person name="Schleper C."/>
            <person name="Guy L."/>
            <person name="Ettema T.J."/>
        </authorList>
    </citation>
    <scope>NUCLEOTIDE SEQUENCE</scope>
</reference>
<accession>A0A0F8Y8F1</accession>
<evidence type="ECO:0000313" key="2">
    <source>
        <dbReference type="EMBL" id="KKK50364.1"/>
    </source>
</evidence>
<evidence type="ECO:0008006" key="3">
    <source>
        <dbReference type="Google" id="ProtNLM"/>
    </source>
</evidence>